<name>A0A1J7H2S2_LUPAN</name>
<proteinExistence type="predicted"/>
<accession>A0A1J7H2S2</accession>
<reference evidence="1 2" key="1">
    <citation type="journal article" date="2017" name="Plant Biotechnol. J.">
        <title>A comprehensive draft genome sequence for lupin (Lupinus angustifolius), an emerging health food: insights into plant-microbe interactions and legume evolution.</title>
        <authorList>
            <person name="Hane J.K."/>
            <person name="Ming Y."/>
            <person name="Kamphuis L.G."/>
            <person name="Nelson M.N."/>
            <person name="Garg G."/>
            <person name="Atkins C.A."/>
            <person name="Bayer P.E."/>
            <person name="Bravo A."/>
            <person name="Bringans S."/>
            <person name="Cannon S."/>
            <person name="Edwards D."/>
            <person name="Foley R."/>
            <person name="Gao L.L."/>
            <person name="Harrison M.J."/>
            <person name="Huang W."/>
            <person name="Hurgobin B."/>
            <person name="Li S."/>
            <person name="Liu C.W."/>
            <person name="McGrath A."/>
            <person name="Morahan G."/>
            <person name="Murray J."/>
            <person name="Weller J."/>
            <person name="Jian J."/>
            <person name="Singh K.B."/>
        </authorList>
    </citation>
    <scope>NUCLEOTIDE SEQUENCE [LARGE SCALE GENOMIC DNA]</scope>
    <source>
        <strain evidence="2">cv. Tanjil</strain>
        <tissue evidence="1">Whole plant</tissue>
    </source>
</reference>
<gene>
    <name evidence="1" type="ORF">TanjilG_10148</name>
</gene>
<organism evidence="1 2">
    <name type="scientific">Lupinus angustifolius</name>
    <name type="common">Narrow-leaved blue lupine</name>
    <dbReference type="NCBI Taxonomy" id="3871"/>
    <lineage>
        <taxon>Eukaryota</taxon>
        <taxon>Viridiplantae</taxon>
        <taxon>Streptophyta</taxon>
        <taxon>Embryophyta</taxon>
        <taxon>Tracheophyta</taxon>
        <taxon>Spermatophyta</taxon>
        <taxon>Magnoliopsida</taxon>
        <taxon>eudicotyledons</taxon>
        <taxon>Gunneridae</taxon>
        <taxon>Pentapetalae</taxon>
        <taxon>rosids</taxon>
        <taxon>fabids</taxon>
        <taxon>Fabales</taxon>
        <taxon>Fabaceae</taxon>
        <taxon>Papilionoideae</taxon>
        <taxon>50 kb inversion clade</taxon>
        <taxon>genistoids sensu lato</taxon>
        <taxon>core genistoids</taxon>
        <taxon>Genisteae</taxon>
        <taxon>Lupinus</taxon>
    </lineage>
</organism>
<protein>
    <submittedName>
        <fullName evidence="1">Uncharacterized protein</fullName>
    </submittedName>
</protein>
<dbReference type="EMBL" id="CM007368">
    <property type="protein sequence ID" value="OIW07175.1"/>
    <property type="molecule type" value="Genomic_DNA"/>
</dbReference>
<evidence type="ECO:0000313" key="2">
    <source>
        <dbReference type="Proteomes" id="UP000188354"/>
    </source>
</evidence>
<evidence type="ECO:0000313" key="1">
    <source>
        <dbReference type="EMBL" id="OIW07175.1"/>
    </source>
</evidence>
<keyword evidence="2" id="KW-1185">Reference proteome</keyword>
<sequence>MTPTFQTLQKHWHMGILVWGGLILRSWHIAQREDPEFESRPQYYDSPFHLREKKVSNIG</sequence>
<dbReference type="Gramene" id="OIW07175">
    <property type="protein sequence ID" value="OIW07175"/>
    <property type="gene ID" value="TanjilG_10148"/>
</dbReference>
<dbReference type="Proteomes" id="UP000188354">
    <property type="component" value="Chromosome LG08"/>
</dbReference>
<dbReference type="AlphaFoldDB" id="A0A1J7H2S2"/>